<dbReference type="AlphaFoldDB" id="A0A645ABQ3"/>
<feature type="domain" description="4Fe-4S ferredoxin-type" evidence="1">
    <location>
        <begin position="1"/>
        <end position="28"/>
    </location>
</feature>
<dbReference type="SUPFAM" id="SSF54862">
    <property type="entry name" value="4Fe-4S ferredoxins"/>
    <property type="match status" value="1"/>
</dbReference>
<dbReference type="Pfam" id="PF00037">
    <property type="entry name" value="Fer4"/>
    <property type="match status" value="1"/>
</dbReference>
<dbReference type="Gene3D" id="3.30.70.20">
    <property type="match status" value="1"/>
</dbReference>
<dbReference type="InterPro" id="IPR017896">
    <property type="entry name" value="4Fe4S_Fe-S-bd"/>
</dbReference>
<comment type="caution">
    <text evidence="2">The sequence shown here is derived from an EMBL/GenBank/DDBJ whole genome shotgun (WGS) entry which is preliminary data.</text>
</comment>
<organism evidence="2">
    <name type="scientific">bioreactor metagenome</name>
    <dbReference type="NCBI Taxonomy" id="1076179"/>
    <lineage>
        <taxon>unclassified sequences</taxon>
        <taxon>metagenomes</taxon>
        <taxon>ecological metagenomes</taxon>
    </lineage>
</organism>
<dbReference type="InterPro" id="IPR017900">
    <property type="entry name" value="4Fe4S_Fe_S_CS"/>
</dbReference>
<name>A0A645ABQ3_9ZZZZ</name>
<gene>
    <name evidence="2" type="ORF">SDC9_96863</name>
</gene>
<sequence>MVVNTEKCIGCGKCTVYCPVRAISVAQRKASIDLDICTECGNSQRAAVCPKDALEKQTLEWPRQIRSQMSDVTTVYRGVNGRGTEEMKTNDITHRFKPGFAGIAVEMGRPQISSSLRDLEKMSRVLAFHGAEFEDLNPITSYIVDKKTGTLDPDILDERVISGIVEAAVPIEKLRECVEAVIAASDDIDTVFSLDVISINDKDGGNEARRILDEAGIWYRPNCKNNVGLGHLN</sequence>
<evidence type="ECO:0000313" key="2">
    <source>
        <dbReference type="EMBL" id="MPM50128.1"/>
    </source>
</evidence>
<dbReference type="PROSITE" id="PS00198">
    <property type="entry name" value="4FE4S_FER_1"/>
    <property type="match status" value="1"/>
</dbReference>
<proteinExistence type="predicted"/>
<evidence type="ECO:0000259" key="1">
    <source>
        <dbReference type="PROSITE" id="PS51379"/>
    </source>
</evidence>
<reference evidence="2" key="1">
    <citation type="submission" date="2019-08" db="EMBL/GenBank/DDBJ databases">
        <authorList>
            <person name="Kucharzyk K."/>
            <person name="Murdoch R.W."/>
            <person name="Higgins S."/>
            <person name="Loffler F."/>
        </authorList>
    </citation>
    <scope>NUCLEOTIDE SEQUENCE</scope>
</reference>
<dbReference type="EMBL" id="VSSQ01012826">
    <property type="protein sequence ID" value="MPM50128.1"/>
    <property type="molecule type" value="Genomic_DNA"/>
</dbReference>
<protein>
    <recommendedName>
        <fullName evidence="1">4Fe-4S ferredoxin-type domain-containing protein</fullName>
    </recommendedName>
</protein>
<dbReference type="PROSITE" id="PS51379">
    <property type="entry name" value="4FE4S_FER_2"/>
    <property type="match status" value="1"/>
</dbReference>
<accession>A0A645ABQ3</accession>